<keyword evidence="2" id="KW-1185">Reference proteome</keyword>
<evidence type="ECO:0000313" key="1">
    <source>
        <dbReference type="EMBL" id="SFU45134.1"/>
    </source>
</evidence>
<dbReference type="STRING" id="1035707.SAMN05216552_1003167"/>
<dbReference type="RefSeq" id="WP_177306957.1">
    <property type="nucleotide sequence ID" value="NZ_FPBO01000003.1"/>
</dbReference>
<dbReference type="Proteomes" id="UP000199391">
    <property type="component" value="Unassembled WGS sequence"/>
</dbReference>
<proteinExistence type="predicted"/>
<protein>
    <submittedName>
        <fullName evidence="1">Uncharacterized protein</fullName>
    </submittedName>
</protein>
<organism evidence="1 2">
    <name type="scientific">Pseudoduganella namucuonensis</name>
    <dbReference type="NCBI Taxonomy" id="1035707"/>
    <lineage>
        <taxon>Bacteria</taxon>
        <taxon>Pseudomonadati</taxon>
        <taxon>Pseudomonadota</taxon>
        <taxon>Betaproteobacteria</taxon>
        <taxon>Burkholderiales</taxon>
        <taxon>Oxalobacteraceae</taxon>
        <taxon>Telluria group</taxon>
        <taxon>Pseudoduganella</taxon>
    </lineage>
</organism>
<evidence type="ECO:0000313" key="2">
    <source>
        <dbReference type="Proteomes" id="UP000199391"/>
    </source>
</evidence>
<gene>
    <name evidence="1" type="ORF">SAMN05216552_1003167</name>
</gene>
<accession>A0A1I7G9L8</accession>
<reference evidence="2" key="1">
    <citation type="submission" date="2016-10" db="EMBL/GenBank/DDBJ databases">
        <authorList>
            <person name="Varghese N."/>
            <person name="Submissions S."/>
        </authorList>
    </citation>
    <scope>NUCLEOTIDE SEQUENCE [LARGE SCALE GENOMIC DNA]</scope>
    <source>
        <strain evidence="2">CGMCC 1.11014</strain>
    </source>
</reference>
<dbReference type="AlphaFoldDB" id="A0A1I7G9L8"/>
<dbReference type="EMBL" id="FPBO01000003">
    <property type="protein sequence ID" value="SFU45134.1"/>
    <property type="molecule type" value="Genomic_DNA"/>
</dbReference>
<sequence length="133" mass="14988">MFPFLWLWSPQFFLPWSGSVTQEIALERFFNAIPRSSGDGGIEYAAFKRASYGSQLGWITEVLLELTRNTPADDDSALGKLRLASADIELLKIEKQGQAGERIAAYLDTLRRQDGERFARLSERLLPLLAAPR</sequence>
<name>A0A1I7G9L8_9BURK</name>